<keyword evidence="4" id="KW-0503">Monooxygenase</keyword>
<evidence type="ECO:0000313" key="4">
    <source>
        <dbReference type="EMBL" id="MFC7070011.1"/>
    </source>
</evidence>
<dbReference type="PRINTS" id="PR00420">
    <property type="entry name" value="RNGMNOXGNASE"/>
</dbReference>
<dbReference type="RefSeq" id="WP_284032925.1">
    <property type="nucleotide sequence ID" value="NZ_CP126154.1"/>
</dbReference>
<keyword evidence="5" id="KW-1185">Reference proteome</keyword>
<feature type="compositionally biased region" description="Basic and acidic residues" evidence="2">
    <location>
        <begin position="17"/>
        <end position="27"/>
    </location>
</feature>
<evidence type="ECO:0000256" key="1">
    <source>
        <dbReference type="ARBA" id="ARBA00023002"/>
    </source>
</evidence>
<dbReference type="Gene3D" id="3.50.50.60">
    <property type="entry name" value="FAD/NAD(P)-binding domain"/>
    <property type="match status" value="2"/>
</dbReference>
<dbReference type="GO" id="GO:0004497">
    <property type="term" value="F:monooxygenase activity"/>
    <property type="evidence" value="ECO:0007669"/>
    <property type="project" value="UniProtKB-KW"/>
</dbReference>
<dbReference type="InterPro" id="IPR002938">
    <property type="entry name" value="FAD-bd"/>
</dbReference>
<gene>
    <name evidence="4" type="ORF">ACFQL9_10185</name>
</gene>
<dbReference type="GeneID" id="81124821"/>
<feature type="domain" description="FAD-binding" evidence="3">
    <location>
        <begin position="33"/>
        <end position="379"/>
    </location>
</feature>
<dbReference type="PANTHER" id="PTHR43476">
    <property type="entry name" value="3-(3-HYDROXY-PHENYL)PROPIONATE/3-HYDROXYCINNAMIC ACID HYDROXYLASE"/>
    <property type="match status" value="1"/>
</dbReference>
<dbReference type="AlphaFoldDB" id="A0ABD5W9K8"/>
<organism evidence="4 5">
    <name type="scientific">Halobaculum lipolyticum</name>
    <dbReference type="NCBI Taxonomy" id="3032001"/>
    <lineage>
        <taxon>Archaea</taxon>
        <taxon>Methanobacteriati</taxon>
        <taxon>Methanobacteriota</taxon>
        <taxon>Stenosarchaea group</taxon>
        <taxon>Halobacteria</taxon>
        <taxon>Halobacteriales</taxon>
        <taxon>Haloferacaceae</taxon>
        <taxon>Halobaculum</taxon>
    </lineage>
</organism>
<dbReference type="InterPro" id="IPR036188">
    <property type="entry name" value="FAD/NAD-bd_sf"/>
</dbReference>
<dbReference type="Pfam" id="PF01494">
    <property type="entry name" value="FAD_binding_3"/>
    <property type="match status" value="1"/>
</dbReference>
<comment type="caution">
    <text evidence="4">The sequence shown here is derived from an EMBL/GenBank/DDBJ whole genome shotgun (WGS) entry which is preliminary data.</text>
</comment>
<protein>
    <submittedName>
        <fullName evidence="4">FAD-dependent monooxygenase</fullName>
    </submittedName>
</protein>
<dbReference type="Proteomes" id="UP001596461">
    <property type="component" value="Unassembled WGS sequence"/>
</dbReference>
<evidence type="ECO:0000259" key="3">
    <source>
        <dbReference type="Pfam" id="PF01494"/>
    </source>
</evidence>
<keyword evidence="1" id="KW-0560">Oxidoreductase</keyword>
<name>A0ABD5W9K8_9EURY</name>
<dbReference type="InterPro" id="IPR050631">
    <property type="entry name" value="PheA/TfdB_FAD_monoxygenase"/>
</dbReference>
<evidence type="ECO:0000256" key="2">
    <source>
        <dbReference type="SAM" id="MobiDB-lite"/>
    </source>
</evidence>
<dbReference type="SUPFAM" id="SSF51905">
    <property type="entry name" value="FAD/NAD(P)-binding domain"/>
    <property type="match status" value="1"/>
</dbReference>
<accession>A0ABD5W9K8</accession>
<dbReference type="PANTHER" id="PTHR43476:SF5">
    <property type="entry name" value="FAD-DEPENDENT MONOOXYGENASE"/>
    <property type="match status" value="1"/>
</dbReference>
<evidence type="ECO:0000313" key="5">
    <source>
        <dbReference type="Proteomes" id="UP001596461"/>
    </source>
</evidence>
<dbReference type="EMBL" id="JBHTAH010000007">
    <property type="protein sequence ID" value="MFC7070011.1"/>
    <property type="molecule type" value="Genomic_DNA"/>
</dbReference>
<reference evidence="4 5" key="1">
    <citation type="journal article" date="2019" name="Int. J. Syst. Evol. Microbiol.">
        <title>The Global Catalogue of Microorganisms (GCM) 10K type strain sequencing project: providing services to taxonomists for standard genome sequencing and annotation.</title>
        <authorList>
            <consortium name="The Broad Institute Genomics Platform"/>
            <consortium name="The Broad Institute Genome Sequencing Center for Infectious Disease"/>
            <person name="Wu L."/>
            <person name="Ma J."/>
        </authorList>
    </citation>
    <scope>NUCLEOTIDE SEQUENCE [LARGE SCALE GENOMIC DNA]</scope>
    <source>
        <strain evidence="4 5">DT31</strain>
    </source>
</reference>
<feature type="region of interest" description="Disordered" evidence="2">
    <location>
        <begin position="1"/>
        <end position="27"/>
    </location>
</feature>
<sequence length="444" mass="47051">MTDANGRGDAADDADTDRDRDRDAVVPDRTETADVVVAGCGPGGAVLSFLLARSGVDVTLVERAATFEREYRGFGWNPGVVRLFDEMDLLDDVLDLAHETVREGTFAVAGEPVSVLDFDLLDTDYPYALLMEQPALLELLVERAGDHDEFAFRPSTTVTDLRRDADGAVCGVVARDRAADEVLAVDARVVVGADGRYSTVRSAADIDSGAFDSPIDLVWFTLPAGAAEPASQGQIGPGAMLVHFGLGAGRLQVGYPVLDGAWPAIREAGFDAFRERVAAVDPAVAAAMATHLDGFADTTLLDVAPGLAPEWTRDGLVLLGDAAHTASPVGAQGNPLAVEDAVVLHDVLAGALVDGDGPLPAAVLRPFERARRPTVERVIALQRRAGRGMAAWLRYGRYVPPPAVRAAATAFGRVAAHSRRARRPIEAFALGDRSVTVARDRFLD</sequence>
<proteinExistence type="predicted"/>